<comment type="subcellular location">
    <subcellularLocation>
        <location evidence="1">Cytoplasm</location>
    </subcellularLocation>
</comment>
<evidence type="ECO:0000259" key="10">
    <source>
        <dbReference type="PROSITE" id="PS51787"/>
    </source>
</evidence>
<dbReference type="SUPFAM" id="SSF88697">
    <property type="entry name" value="PUA domain-like"/>
    <property type="match status" value="1"/>
</dbReference>
<dbReference type="FunFam" id="1.20.58.1480:FF:000001">
    <property type="entry name" value="Lon protease"/>
    <property type="match status" value="1"/>
</dbReference>
<dbReference type="AlphaFoldDB" id="A0A485DBG3"/>
<proteinExistence type="predicted"/>
<gene>
    <name evidence="11" type="primary">lon_2</name>
    <name evidence="11" type="ORF">NCTC12998_07788</name>
</gene>
<dbReference type="GO" id="GO:0005524">
    <property type="term" value="F:ATP binding"/>
    <property type="evidence" value="ECO:0007669"/>
    <property type="project" value="UniProtKB-KW"/>
</dbReference>
<keyword evidence="3 11" id="KW-0645">Protease</keyword>
<keyword evidence="8" id="KW-0346">Stress response</keyword>
<dbReference type="Gene3D" id="1.20.58.1480">
    <property type="match status" value="1"/>
</dbReference>
<dbReference type="GO" id="GO:0004252">
    <property type="term" value="F:serine-type endopeptidase activity"/>
    <property type="evidence" value="ECO:0007669"/>
    <property type="project" value="UniProtKB-EC"/>
</dbReference>
<evidence type="ECO:0000256" key="5">
    <source>
        <dbReference type="ARBA" id="ARBA00022801"/>
    </source>
</evidence>
<dbReference type="GO" id="GO:0004176">
    <property type="term" value="F:ATP-dependent peptidase activity"/>
    <property type="evidence" value="ECO:0007669"/>
    <property type="project" value="InterPro"/>
</dbReference>
<feature type="coiled-coil region" evidence="9">
    <location>
        <begin position="63"/>
        <end position="100"/>
    </location>
</feature>
<reference evidence="11 12" key="1">
    <citation type="submission" date="2019-03" db="EMBL/GenBank/DDBJ databases">
        <authorList>
            <consortium name="Pathogen Informatics"/>
        </authorList>
    </citation>
    <scope>NUCLEOTIDE SEQUENCE [LARGE SCALE GENOMIC DNA]</scope>
    <source>
        <strain evidence="11 12">NCTC12998</strain>
    </source>
</reference>
<protein>
    <submittedName>
        <fullName evidence="11">Lon protease</fullName>
        <ecNumber evidence="11">3.4.21.53</ecNumber>
    </submittedName>
</protein>
<dbReference type="InterPro" id="IPR027417">
    <property type="entry name" value="P-loop_NTPase"/>
</dbReference>
<accession>A0A485DBG3</accession>
<name>A0A485DBG3_RAOPL</name>
<dbReference type="GO" id="GO:0030163">
    <property type="term" value="P:protein catabolic process"/>
    <property type="evidence" value="ECO:0007669"/>
    <property type="project" value="InterPro"/>
</dbReference>
<dbReference type="FunFam" id="1.20.5.5270:FF:000002">
    <property type="entry name" value="Lon protease homolog"/>
    <property type="match status" value="1"/>
</dbReference>
<dbReference type="GO" id="GO:0005737">
    <property type="term" value="C:cytoplasm"/>
    <property type="evidence" value="ECO:0007669"/>
    <property type="project" value="UniProtKB-SubCell"/>
</dbReference>
<dbReference type="InterPro" id="IPR003111">
    <property type="entry name" value="Lon_prtase_N"/>
</dbReference>
<dbReference type="EMBL" id="CAADJE010000044">
    <property type="protein sequence ID" value="VFS94001.1"/>
    <property type="molecule type" value="Genomic_DNA"/>
</dbReference>
<keyword evidence="9" id="KW-0175">Coiled coil</keyword>
<keyword evidence="4" id="KW-0547">Nucleotide-binding</keyword>
<evidence type="ECO:0000256" key="9">
    <source>
        <dbReference type="SAM" id="Coils"/>
    </source>
</evidence>
<keyword evidence="7" id="KW-0067">ATP-binding</keyword>
<feature type="domain" description="Lon N-terminal" evidence="10">
    <location>
        <begin position="1"/>
        <end position="77"/>
    </location>
</feature>
<evidence type="ECO:0000256" key="2">
    <source>
        <dbReference type="ARBA" id="ARBA00022490"/>
    </source>
</evidence>
<dbReference type="Gene3D" id="3.40.50.300">
    <property type="entry name" value="P-loop containing nucleotide triphosphate hydrolases"/>
    <property type="match status" value="1"/>
</dbReference>
<dbReference type="SUPFAM" id="SSF52540">
    <property type="entry name" value="P-loop containing nucleoside triphosphate hydrolases"/>
    <property type="match status" value="1"/>
</dbReference>
<dbReference type="Pfam" id="PF02190">
    <property type="entry name" value="LON_substr_bdg"/>
    <property type="match status" value="1"/>
</dbReference>
<evidence type="ECO:0000256" key="4">
    <source>
        <dbReference type="ARBA" id="ARBA00022741"/>
    </source>
</evidence>
<dbReference type="PANTHER" id="PTHR10046">
    <property type="entry name" value="ATP DEPENDENT LON PROTEASE FAMILY MEMBER"/>
    <property type="match status" value="1"/>
</dbReference>
<sequence>MLVRTAIGQFEGYIKLNKKIPPEVLTSLNSIDDPARLADTIGCRTCPLKLADKQSVLEMSDINERLEYLMAMMESEIDLLQVEKRIRNRVKKQMEKSQREYYLNEQMKAIQKELGEMDDAPDENEALKRKIDAAKMPKEAKEKTEAELQKLKMMSPMSAEATVVRGYIDWMVQVPWSARSKVKKICVRLRRSSDTDHYGLERVKDRILEYLAVQSRVNKLKGPILCLVGPPGVGKTSLGQSIAKATRT</sequence>
<evidence type="ECO:0000256" key="8">
    <source>
        <dbReference type="ARBA" id="ARBA00023016"/>
    </source>
</evidence>
<dbReference type="Gene3D" id="1.20.5.5270">
    <property type="match status" value="1"/>
</dbReference>
<dbReference type="InterPro" id="IPR015947">
    <property type="entry name" value="PUA-like_sf"/>
</dbReference>
<dbReference type="PROSITE" id="PS51787">
    <property type="entry name" value="LON_N"/>
    <property type="match status" value="1"/>
</dbReference>
<organism evidence="11 12">
    <name type="scientific">Raoultella planticola</name>
    <name type="common">Klebsiella planticola</name>
    <dbReference type="NCBI Taxonomy" id="575"/>
    <lineage>
        <taxon>Bacteria</taxon>
        <taxon>Pseudomonadati</taxon>
        <taxon>Pseudomonadota</taxon>
        <taxon>Gammaproteobacteria</taxon>
        <taxon>Enterobacterales</taxon>
        <taxon>Enterobacteriaceae</taxon>
        <taxon>Klebsiella/Raoultella group</taxon>
        <taxon>Raoultella</taxon>
    </lineage>
</organism>
<evidence type="ECO:0000313" key="11">
    <source>
        <dbReference type="EMBL" id="VFS94001.1"/>
    </source>
</evidence>
<evidence type="ECO:0000256" key="1">
    <source>
        <dbReference type="ARBA" id="ARBA00004496"/>
    </source>
</evidence>
<dbReference type="EC" id="3.4.21.53" evidence="11"/>
<dbReference type="InterPro" id="IPR027065">
    <property type="entry name" value="Lon_Prtase"/>
</dbReference>
<evidence type="ECO:0000256" key="7">
    <source>
        <dbReference type="ARBA" id="ARBA00022840"/>
    </source>
</evidence>
<keyword evidence="5 11" id="KW-0378">Hydrolase</keyword>
<evidence type="ECO:0000313" key="12">
    <source>
        <dbReference type="Proteomes" id="UP000345637"/>
    </source>
</evidence>
<dbReference type="GO" id="GO:0006508">
    <property type="term" value="P:proteolysis"/>
    <property type="evidence" value="ECO:0007669"/>
    <property type="project" value="UniProtKB-KW"/>
</dbReference>
<dbReference type="Proteomes" id="UP000345637">
    <property type="component" value="Unassembled WGS sequence"/>
</dbReference>
<keyword evidence="2" id="KW-0963">Cytoplasm</keyword>
<keyword evidence="6" id="KW-0720">Serine protease</keyword>
<evidence type="ECO:0000256" key="3">
    <source>
        <dbReference type="ARBA" id="ARBA00022670"/>
    </source>
</evidence>
<evidence type="ECO:0000256" key="6">
    <source>
        <dbReference type="ARBA" id="ARBA00022825"/>
    </source>
</evidence>